<dbReference type="GO" id="GO:0009307">
    <property type="term" value="P:DNA restriction-modification system"/>
    <property type="evidence" value="ECO:0007669"/>
    <property type="project" value="UniProtKB-KW"/>
</dbReference>
<comment type="caution">
    <text evidence="5">The sequence shown here is derived from an EMBL/GenBank/DDBJ whole genome shotgun (WGS) entry which is preliminary data.</text>
</comment>
<sequence length="406" mass="46045">MLSQENKIQLHEGWQLVRCQDVIDVRDGTHDTPKYVSEGIPLITSKNLTNGFIDFSDALFISEDDHQKIKKRSQVDEGDIIMPMIGTIGNPVIVKSKREFSVKNVALFKFNNNSISSKYFYYLLQSPVLEKIFLIDSRGVTQKFVSLQMLRDLQIPLPPIAEQKRIAAICAKADRLRRSRRYALELSDTYLRSVFLEMFGDPIENSKGWDIENLGEISQVQGGLQVTPRRDVLPIKAPYLRVANVYRNYLELGEIKQIGLTEDELVKVKLEKNDVLIIEGHGNTQEIGRCAVWNGSISPCVHQNHIIRVRADSKSINSLFLSHYINGSGGKKYFHGSSNTTSGLNTISTGIVKDCPIFLPPLPLQEKFAAIVQKSDRIRAQQREALRQAEHLFQTILHRAFRDNGL</sequence>
<dbReference type="InterPro" id="IPR052021">
    <property type="entry name" value="Type-I_RS_S_subunit"/>
</dbReference>
<gene>
    <name evidence="5" type="ORF">DCF19_13245</name>
</gene>
<dbReference type="Proteomes" id="UP000249467">
    <property type="component" value="Unassembled WGS sequence"/>
</dbReference>
<dbReference type="PANTHER" id="PTHR30408:SF12">
    <property type="entry name" value="TYPE I RESTRICTION ENZYME MJAVIII SPECIFICITY SUBUNIT"/>
    <property type="match status" value="1"/>
</dbReference>
<reference evidence="5 6" key="1">
    <citation type="submission" date="2018-04" db="EMBL/GenBank/DDBJ databases">
        <authorList>
            <person name="Go L.Y."/>
            <person name="Mitchell J.A."/>
        </authorList>
    </citation>
    <scope>NUCLEOTIDE SEQUENCE [LARGE SCALE GENOMIC DNA]</scope>
    <source>
        <strain evidence="5">ULC066bin1</strain>
    </source>
</reference>
<feature type="domain" description="Type I restriction modification DNA specificity" evidence="4">
    <location>
        <begin position="207"/>
        <end position="384"/>
    </location>
</feature>
<keyword evidence="5" id="KW-0540">Nuclease</keyword>
<dbReference type="Gene3D" id="3.90.220.20">
    <property type="entry name" value="DNA methylase specificity domains"/>
    <property type="match status" value="2"/>
</dbReference>
<protein>
    <submittedName>
        <fullName evidence="5">Restriction endonuclease subunit S</fullName>
    </submittedName>
</protein>
<dbReference type="SUPFAM" id="SSF116734">
    <property type="entry name" value="DNA methylase specificity domain"/>
    <property type="match status" value="2"/>
</dbReference>
<dbReference type="PANTHER" id="PTHR30408">
    <property type="entry name" value="TYPE-1 RESTRICTION ENZYME ECOKI SPECIFICITY PROTEIN"/>
    <property type="match status" value="1"/>
</dbReference>
<evidence type="ECO:0000256" key="1">
    <source>
        <dbReference type="ARBA" id="ARBA00010923"/>
    </source>
</evidence>
<keyword evidence="2" id="KW-0680">Restriction system</keyword>
<comment type="similarity">
    <text evidence="1">Belongs to the type-I restriction system S methylase family.</text>
</comment>
<keyword evidence="5" id="KW-0378">Hydrolase</keyword>
<dbReference type="CDD" id="cd17253">
    <property type="entry name" value="RMtype1_S_Eco933I-TRD2-CR2_like"/>
    <property type="match status" value="1"/>
</dbReference>
<evidence type="ECO:0000259" key="4">
    <source>
        <dbReference type="Pfam" id="PF01420"/>
    </source>
</evidence>
<dbReference type="CDD" id="cd17246">
    <property type="entry name" value="RMtype1_S_SonII-TRD2-CR2_like"/>
    <property type="match status" value="1"/>
</dbReference>
<feature type="domain" description="Type I restriction modification DNA specificity" evidence="4">
    <location>
        <begin position="12"/>
        <end position="175"/>
    </location>
</feature>
<dbReference type="GO" id="GO:0003677">
    <property type="term" value="F:DNA binding"/>
    <property type="evidence" value="ECO:0007669"/>
    <property type="project" value="UniProtKB-KW"/>
</dbReference>
<keyword evidence="5" id="KW-0255">Endonuclease</keyword>
<proteinExistence type="inferred from homology"/>
<dbReference type="InterPro" id="IPR044946">
    <property type="entry name" value="Restrct_endonuc_typeI_TRD_sf"/>
</dbReference>
<reference evidence="5 6" key="2">
    <citation type="submission" date="2018-06" db="EMBL/GenBank/DDBJ databases">
        <title>Metagenomic assembly of (sub)arctic Cyanobacteria and their associated microbiome from non-axenic cultures.</title>
        <authorList>
            <person name="Baurain D."/>
        </authorList>
    </citation>
    <scope>NUCLEOTIDE SEQUENCE [LARGE SCALE GENOMIC DNA]</scope>
    <source>
        <strain evidence="5">ULC066bin1</strain>
    </source>
</reference>
<dbReference type="InterPro" id="IPR000055">
    <property type="entry name" value="Restrct_endonuc_typeI_TRD"/>
</dbReference>
<dbReference type="Pfam" id="PF01420">
    <property type="entry name" value="Methylase_S"/>
    <property type="match status" value="2"/>
</dbReference>
<dbReference type="EMBL" id="QBML01000016">
    <property type="protein sequence ID" value="PZO39848.1"/>
    <property type="molecule type" value="Genomic_DNA"/>
</dbReference>
<dbReference type="GO" id="GO:0004519">
    <property type="term" value="F:endonuclease activity"/>
    <property type="evidence" value="ECO:0007669"/>
    <property type="project" value="UniProtKB-KW"/>
</dbReference>
<name>A0A2W4Y9L6_9CYAN</name>
<evidence type="ECO:0000256" key="3">
    <source>
        <dbReference type="ARBA" id="ARBA00023125"/>
    </source>
</evidence>
<evidence type="ECO:0000313" key="5">
    <source>
        <dbReference type="EMBL" id="PZO39848.1"/>
    </source>
</evidence>
<organism evidence="5 6">
    <name type="scientific">Pseudanabaena frigida</name>
    <dbReference type="NCBI Taxonomy" id="945775"/>
    <lineage>
        <taxon>Bacteria</taxon>
        <taxon>Bacillati</taxon>
        <taxon>Cyanobacteriota</taxon>
        <taxon>Cyanophyceae</taxon>
        <taxon>Pseudanabaenales</taxon>
        <taxon>Pseudanabaenaceae</taxon>
        <taxon>Pseudanabaena</taxon>
    </lineage>
</organism>
<evidence type="ECO:0000313" key="6">
    <source>
        <dbReference type="Proteomes" id="UP000249467"/>
    </source>
</evidence>
<keyword evidence="3" id="KW-0238">DNA-binding</keyword>
<evidence type="ECO:0000256" key="2">
    <source>
        <dbReference type="ARBA" id="ARBA00022747"/>
    </source>
</evidence>
<dbReference type="AlphaFoldDB" id="A0A2W4Y9L6"/>
<accession>A0A2W4Y9L6</accession>